<name>A0A0B7B9N6_9EUPU</name>
<feature type="compositionally biased region" description="Polar residues" evidence="1">
    <location>
        <begin position="35"/>
        <end position="45"/>
    </location>
</feature>
<dbReference type="EMBL" id="HACG01042757">
    <property type="protein sequence ID" value="CEK89622.1"/>
    <property type="molecule type" value="Transcribed_RNA"/>
</dbReference>
<accession>A0A0B7B9N6</accession>
<feature type="compositionally biased region" description="Polar residues" evidence="1">
    <location>
        <begin position="1"/>
        <end position="12"/>
    </location>
</feature>
<feature type="region of interest" description="Disordered" evidence="1">
    <location>
        <begin position="1"/>
        <end position="72"/>
    </location>
</feature>
<reference evidence="2" key="1">
    <citation type="submission" date="2014-12" db="EMBL/GenBank/DDBJ databases">
        <title>Insight into the proteome of Arion vulgaris.</title>
        <authorList>
            <person name="Aradska J."/>
            <person name="Bulat T."/>
            <person name="Smidak R."/>
            <person name="Sarate P."/>
            <person name="Gangsoo J."/>
            <person name="Sialana F."/>
            <person name="Bilban M."/>
            <person name="Lubec G."/>
        </authorList>
    </citation>
    <scope>NUCLEOTIDE SEQUENCE</scope>
    <source>
        <tissue evidence="2">Skin</tissue>
    </source>
</reference>
<proteinExistence type="predicted"/>
<evidence type="ECO:0000313" key="2">
    <source>
        <dbReference type="EMBL" id="CEK89622.1"/>
    </source>
</evidence>
<protein>
    <submittedName>
        <fullName evidence="2">Uncharacterized protein</fullName>
    </submittedName>
</protein>
<dbReference type="AlphaFoldDB" id="A0A0B7B9N6"/>
<sequence>QISDAVLSSSVNKKGGYAGLKDGDDANIRLRMSVPETSSSYQPGRQKNDAGKNLNESDKKKPGVNKNNLSTKLIDKTSSIQTIFNIGTKHELSDVDNQSPVSE</sequence>
<organism evidence="2">
    <name type="scientific">Arion vulgaris</name>
    <dbReference type="NCBI Taxonomy" id="1028688"/>
    <lineage>
        <taxon>Eukaryota</taxon>
        <taxon>Metazoa</taxon>
        <taxon>Spiralia</taxon>
        <taxon>Lophotrochozoa</taxon>
        <taxon>Mollusca</taxon>
        <taxon>Gastropoda</taxon>
        <taxon>Heterobranchia</taxon>
        <taxon>Euthyneura</taxon>
        <taxon>Panpulmonata</taxon>
        <taxon>Eupulmonata</taxon>
        <taxon>Stylommatophora</taxon>
        <taxon>Helicina</taxon>
        <taxon>Arionoidea</taxon>
        <taxon>Arionidae</taxon>
        <taxon>Arion</taxon>
    </lineage>
</organism>
<feature type="compositionally biased region" description="Basic and acidic residues" evidence="1">
    <location>
        <begin position="46"/>
        <end position="61"/>
    </location>
</feature>
<feature type="non-terminal residue" evidence="2">
    <location>
        <position position="103"/>
    </location>
</feature>
<feature type="non-terminal residue" evidence="2">
    <location>
        <position position="1"/>
    </location>
</feature>
<evidence type="ECO:0000256" key="1">
    <source>
        <dbReference type="SAM" id="MobiDB-lite"/>
    </source>
</evidence>
<gene>
    <name evidence="2" type="primary">ORF172000</name>
</gene>